<dbReference type="Proteomes" id="UP000305100">
    <property type="component" value="Unassembled WGS sequence"/>
</dbReference>
<feature type="compositionally biased region" description="Low complexity" evidence="2">
    <location>
        <begin position="118"/>
        <end position="147"/>
    </location>
</feature>
<dbReference type="AlphaFoldDB" id="A0A5R9CHW9"/>
<dbReference type="OrthoDB" id="2329141at2"/>
<evidence type="ECO:0000313" key="5">
    <source>
        <dbReference type="EMBL" id="TLQ14922.1"/>
    </source>
</evidence>
<evidence type="ECO:0000313" key="6">
    <source>
        <dbReference type="Proteomes" id="UP000305100"/>
    </source>
</evidence>
<feature type="region of interest" description="Disordered" evidence="2">
    <location>
        <begin position="99"/>
        <end position="169"/>
    </location>
</feature>
<comment type="caution">
    <text evidence="5">The sequence shown here is derived from an EMBL/GenBank/DDBJ whole genome shotgun (WGS) entry which is preliminary data.</text>
</comment>
<evidence type="ECO:0000259" key="4">
    <source>
        <dbReference type="Pfam" id="PF19087"/>
    </source>
</evidence>
<reference evidence="5 6" key="1">
    <citation type="submission" date="2019-05" db="EMBL/GenBank/DDBJ databases">
        <title>The metagenome of a microbial culture collection derived from dairy environment covers the genomic content of the human microbiome.</title>
        <authorList>
            <person name="Roder T."/>
            <person name="Wuthrich D."/>
            <person name="Sattari Z."/>
            <person name="Von Ah U."/>
            <person name="Bar C."/>
            <person name="Ronchi F."/>
            <person name="Macpherson A.J."/>
            <person name="Ganal-Vonarburg S.C."/>
            <person name="Bruggmann R."/>
            <person name="Vergeres G."/>
        </authorList>
    </citation>
    <scope>NUCLEOTIDE SEQUENCE [LARGE SCALE GENOMIC DNA]</scope>
    <source>
        <strain evidence="5 6">FAM 1079</strain>
    </source>
</reference>
<feature type="domain" description="MucBP" evidence="3">
    <location>
        <begin position="34"/>
        <end position="98"/>
    </location>
</feature>
<dbReference type="Pfam" id="PF06458">
    <property type="entry name" value="MucBP"/>
    <property type="match status" value="1"/>
</dbReference>
<feature type="domain" description="DUF5776" evidence="4">
    <location>
        <begin position="327"/>
        <end position="394"/>
    </location>
</feature>
<protein>
    <recommendedName>
        <fullName evidence="7">MucBP domain-containing protein</fullName>
    </recommendedName>
</protein>
<sequence>MVIQYQVTPAPDDGHGLIAYYLPYEIAQQAAATTVEYVDEKGATIHASQTITGTVGKEFDLATDAYKLAIPGYKFSKYDPTQTGKLSDQAQTVKLVYTKDATPVTPNTPVTPTPSNPVNPSTPNNPVTPRTPTTPVTPTTPSSTPTNGNKADQPGTKIETGLEPQASGKVVKKGTAVYSLNKIYLYKNATFKKAQRMAGYVKKPRVNRPMFVVTDYARSANGRLRYKVRDVNHHSNTDGWRGYITANWNYVRPVYYQSKHQTLTVINPLGVNAYKNRNLTGKVKNIKQGTVLKVHGFVRHNLTTRYLLSNGDYITGNRKLVKMGRHQQPKRLVVKKTINRYGDANFTKRNGHFKKGTKLTIKKVTFSHEFSRTRTGVQRYVVNGGYVTASPKFVTVQY</sequence>
<accession>A0A5R9CHW9</accession>
<evidence type="ECO:0000259" key="3">
    <source>
        <dbReference type="Pfam" id="PF06458"/>
    </source>
</evidence>
<keyword evidence="1" id="KW-0677">Repeat</keyword>
<feature type="domain" description="DUF5776" evidence="4">
    <location>
        <begin position="255"/>
        <end position="321"/>
    </location>
</feature>
<dbReference type="InterPro" id="IPR009459">
    <property type="entry name" value="MucBP_dom"/>
</dbReference>
<evidence type="ECO:0008006" key="7">
    <source>
        <dbReference type="Google" id="ProtNLM"/>
    </source>
</evidence>
<dbReference type="Pfam" id="PF19087">
    <property type="entry name" value="DUF5776"/>
    <property type="match status" value="2"/>
</dbReference>
<dbReference type="Gene3D" id="3.10.20.320">
    <property type="entry name" value="Putative peptidoglycan bound protein (lpxtg motif)"/>
    <property type="match status" value="1"/>
</dbReference>
<proteinExistence type="predicted"/>
<evidence type="ECO:0000256" key="2">
    <source>
        <dbReference type="SAM" id="MobiDB-lite"/>
    </source>
</evidence>
<evidence type="ECO:0000256" key="1">
    <source>
        <dbReference type="ARBA" id="ARBA00022737"/>
    </source>
</evidence>
<organism evidence="5 6">
    <name type="scientific">Lentilactobacillus parafarraginis</name>
    <dbReference type="NCBI Taxonomy" id="390842"/>
    <lineage>
        <taxon>Bacteria</taxon>
        <taxon>Bacillati</taxon>
        <taxon>Bacillota</taxon>
        <taxon>Bacilli</taxon>
        <taxon>Lactobacillales</taxon>
        <taxon>Lactobacillaceae</taxon>
        <taxon>Lentilactobacillus</taxon>
    </lineage>
</organism>
<gene>
    <name evidence="5" type="ORF">FEZ41_14000</name>
</gene>
<dbReference type="EMBL" id="VBSX01000061">
    <property type="protein sequence ID" value="TLQ14922.1"/>
    <property type="molecule type" value="Genomic_DNA"/>
</dbReference>
<name>A0A5R9CHW9_9LACO</name>
<dbReference type="InterPro" id="IPR044081">
    <property type="entry name" value="DUF5776"/>
</dbReference>